<dbReference type="InterPro" id="IPR035437">
    <property type="entry name" value="SNase_OB-fold_sf"/>
</dbReference>
<dbReference type="Gene3D" id="2.40.50.90">
    <property type="match status" value="1"/>
</dbReference>
<proteinExistence type="predicted"/>
<dbReference type="AlphaFoldDB" id="A0A026W4H0"/>
<evidence type="ECO:0000313" key="3">
    <source>
        <dbReference type="Proteomes" id="UP000053097"/>
    </source>
</evidence>
<dbReference type="Gene3D" id="2.30.30.140">
    <property type="match status" value="1"/>
</dbReference>
<evidence type="ECO:0000259" key="1">
    <source>
        <dbReference type="Pfam" id="PF00567"/>
    </source>
</evidence>
<dbReference type="Pfam" id="PF00567">
    <property type="entry name" value="TUDOR"/>
    <property type="match status" value="1"/>
</dbReference>
<sequence length="216" mass="25301">MEIKGIQSSLLTRRPLAVTVIRVDSPGLIWIHIKNSEKDYQEMREDLQVMMQRRGRYLGCYPDQVQVNQVIAIRDGSQWHRGYITAIEGDLARITLGDWGRKILRPLHECHRLPVRLHELAWQAIPCSLFRIGPMQPSEIWRFETRQMTKMLAEHKNGWIRIRKAEDDAAIVDLTIDNHPEDGRYDFKDILSKMGFVQQAPKTFKPDMYLGLTRRP</sequence>
<dbReference type="OMA" id="MEWINIV"/>
<dbReference type="InterPro" id="IPR002999">
    <property type="entry name" value="Tudor"/>
</dbReference>
<keyword evidence="3" id="KW-1185">Reference proteome</keyword>
<feature type="domain" description="Tudor" evidence="1">
    <location>
        <begin position="17"/>
        <end position="129"/>
    </location>
</feature>
<protein>
    <recommendedName>
        <fullName evidence="1">Tudor domain-containing protein</fullName>
    </recommendedName>
</protein>
<dbReference type="SUPFAM" id="SSF63748">
    <property type="entry name" value="Tudor/PWWP/MBT"/>
    <property type="match status" value="1"/>
</dbReference>
<dbReference type="GO" id="GO:0005737">
    <property type="term" value="C:cytoplasm"/>
    <property type="evidence" value="ECO:0007669"/>
    <property type="project" value="UniProtKB-ARBA"/>
</dbReference>
<reference evidence="2 3" key="1">
    <citation type="journal article" date="2014" name="Curr. Biol.">
        <title>The genome of the clonal raider ant Cerapachys biroi.</title>
        <authorList>
            <person name="Oxley P.R."/>
            <person name="Ji L."/>
            <person name="Fetter-Pruneda I."/>
            <person name="McKenzie S.K."/>
            <person name="Li C."/>
            <person name="Hu H."/>
            <person name="Zhang G."/>
            <person name="Kronauer D.J."/>
        </authorList>
    </citation>
    <scope>NUCLEOTIDE SEQUENCE [LARGE SCALE GENOMIC DNA]</scope>
</reference>
<organism evidence="2 3">
    <name type="scientific">Ooceraea biroi</name>
    <name type="common">Clonal raider ant</name>
    <name type="synonym">Cerapachys biroi</name>
    <dbReference type="NCBI Taxonomy" id="2015173"/>
    <lineage>
        <taxon>Eukaryota</taxon>
        <taxon>Metazoa</taxon>
        <taxon>Ecdysozoa</taxon>
        <taxon>Arthropoda</taxon>
        <taxon>Hexapoda</taxon>
        <taxon>Insecta</taxon>
        <taxon>Pterygota</taxon>
        <taxon>Neoptera</taxon>
        <taxon>Endopterygota</taxon>
        <taxon>Hymenoptera</taxon>
        <taxon>Apocrita</taxon>
        <taxon>Aculeata</taxon>
        <taxon>Formicoidea</taxon>
        <taxon>Formicidae</taxon>
        <taxon>Dorylinae</taxon>
        <taxon>Ooceraea</taxon>
    </lineage>
</organism>
<dbReference type="EMBL" id="KK107425">
    <property type="protein sequence ID" value="EZA50980.1"/>
    <property type="molecule type" value="Genomic_DNA"/>
</dbReference>
<accession>A0A026W4H0</accession>
<dbReference type="Proteomes" id="UP000053097">
    <property type="component" value="Unassembled WGS sequence"/>
</dbReference>
<evidence type="ECO:0000313" key="2">
    <source>
        <dbReference type="EMBL" id="EZA50980.1"/>
    </source>
</evidence>
<gene>
    <name evidence="2" type="ORF">X777_10411</name>
</gene>
<name>A0A026W4H0_OOCBI</name>